<dbReference type="RefSeq" id="WP_345243820.1">
    <property type="nucleotide sequence ID" value="NZ_BAABHD010000027.1"/>
</dbReference>
<evidence type="ECO:0000256" key="2">
    <source>
        <dbReference type="ARBA" id="ARBA00023125"/>
    </source>
</evidence>
<dbReference type="Pfam" id="PF00376">
    <property type="entry name" value="MerR"/>
    <property type="match status" value="1"/>
</dbReference>
<evidence type="ECO:0000256" key="1">
    <source>
        <dbReference type="ARBA" id="ARBA00023015"/>
    </source>
</evidence>
<dbReference type="Gene3D" id="1.10.1660.10">
    <property type="match status" value="1"/>
</dbReference>
<dbReference type="Proteomes" id="UP001501175">
    <property type="component" value="Unassembled WGS sequence"/>
</dbReference>
<dbReference type="Pfam" id="PF09278">
    <property type="entry name" value="MerR-DNA-bind"/>
    <property type="match status" value="1"/>
</dbReference>
<keyword evidence="3" id="KW-0010">Activator</keyword>
<keyword evidence="7" id="KW-1185">Reference proteome</keyword>
<evidence type="ECO:0000259" key="5">
    <source>
        <dbReference type="PROSITE" id="PS50937"/>
    </source>
</evidence>
<dbReference type="InterPro" id="IPR047057">
    <property type="entry name" value="MerR_fam"/>
</dbReference>
<dbReference type="InterPro" id="IPR000551">
    <property type="entry name" value="MerR-type_HTH_dom"/>
</dbReference>
<dbReference type="InterPro" id="IPR015358">
    <property type="entry name" value="Tscrpt_reg_MerR_DNA-bd"/>
</dbReference>
<comment type="caution">
    <text evidence="6">The sequence shown here is derived from an EMBL/GenBank/DDBJ whole genome shotgun (WGS) entry which is preliminary data.</text>
</comment>
<dbReference type="PROSITE" id="PS50937">
    <property type="entry name" value="HTH_MERR_2"/>
    <property type="match status" value="1"/>
</dbReference>
<proteinExistence type="predicted"/>
<dbReference type="SMART" id="SM00422">
    <property type="entry name" value="HTH_MERR"/>
    <property type="match status" value="1"/>
</dbReference>
<dbReference type="CDD" id="cd01106">
    <property type="entry name" value="HTH_TipAL-Mta"/>
    <property type="match status" value="1"/>
</dbReference>
<gene>
    <name evidence="6" type="primary">mta</name>
    <name evidence="6" type="ORF">GCM10023189_24290</name>
</gene>
<keyword evidence="2" id="KW-0238">DNA-binding</keyword>
<dbReference type="Pfam" id="PF07739">
    <property type="entry name" value="TipAS"/>
    <property type="match status" value="1"/>
</dbReference>
<feature type="domain" description="HTH merR-type" evidence="5">
    <location>
        <begin position="1"/>
        <end position="72"/>
    </location>
</feature>
<evidence type="ECO:0000313" key="6">
    <source>
        <dbReference type="EMBL" id="GAA4455884.1"/>
    </source>
</evidence>
<dbReference type="InterPro" id="IPR012925">
    <property type="entry name" value="TipAS_dom"/>
</dbReference>
<evidence type="ECO:0000256" key="3">
    <source>
        <dbReference type="ARBA" id="ARBA00023159"/>
    </source>
</evidence>
<dbReference type="InterPro" id="IPR036244">
    <property type="entry name" value="TipA-like_antibiotic-bd"/>
</dbReference>
<reference evidence="7" key="1">
    <citation type="journal article" date="2019" name="Int. J. Syst. Evol. Microbiol.">
        <title>The Global Catalogue of Microorganisms (GCM) 10K type strain sequencing project: providing services to taxonomists for standard genome sequencing and annotation.</title>
        <authorList>
            <consortium name="The Broad Institute Genomics Platform"/>
            <consortium name="The Broad Institute Genome Sequencing Center for Infectious Disease"/>
            <person name="Wu L."/>
            <person name="Ma J."/>
        </authorList>
    </citation>
    <scope>NUCLEOTIDE SEQUENCE [LARGE SCALE GENOMIC DNA]</scope>
    <source>
        <strain evidence="7">JCM 17927</strain>
    </source>
</reference>
<dbReference type="PANTHER" id="PTHR30204">
    <property type="entry name" value="REDOX-CYCLING DRUG-SENSING TRANSCRIPTIONAL ACTIVATOR SOXR"/>
    <property type="match status" value="1"/>
</dbReference>
<name>A0ABP8MTL0_9BACT</name>
<organism evidence="6 7">
    <name type="scientific">Nibrella saemangeumensis</name>
    <dbReference type="NCBI Taxonomy" id="1084526"/>
    <lineage>
        <taxon>Bacteria</taxon>
        <taxon>Pseudomonadati</taxon>
        <taxon>Bacteroidota</taxon>
        <taxon>Cytophagia</taxon>
        <taxon>Cytophagales</taxon>
        <taxon>Spirosomataceae</taxon>
        <taxon>Nibrella</taxon>
    </lineage>
</organism>
<dbReference type="PANTHER" id="PTHR30204:SF90">
    <property type="entry name" value="HTH-TYPE TRANSCRIPTIONAL ACTIVATOR MTA"/>
    <property type="match status" value="1"/>
</dbReference>
<keyword evidence="1" id="KW-0805">Transcription regulation</keyword>
<evidence type="ECO:0000256" key="4">
    <source>
        <dbReference type="ARBA" id="ARBA00023163"/>
    </source>
</evidence>
<evidence type="ECO:0000313" key="7">
    <source>
        <dbReference type="Proteomes" id="UP001501175"/>
    </source>
</evidence>
<keyword evidence="4" id="KW-0804">Transcription</keyword>
<dbReference type="PRINTS" id="PR00040">
    <property type="entry name" value="HTHMERR"/>
</dbReference>
<accession>A0ABP8MTL0</accession>
<protein>
    <submittedName>
        <fullName evidence="6">Transcriptional activator Mta</fullName>
    </submittedName>
</protein>
<dbReference type="EMBL" id="BAABHD010000027">
    <property type="protein sequence ID" value="GAA4455884.1"/>
    <property type="molecule type" value="Genomic_DNA"/>
</dbReference>
<sequence>MRQYTVRQLAKLAGVSVRTLHHYDELGLLKPSIRTEAKYRLYGPKELIRLQQILFYKELDFALVDIRQILEDPNFDVLTALHSHKQALQARRDRLSELLVTIDKTISTLNGEQTMLTDDELYQGFSKEQANAYRQEAAEKYGREVVEESENKLRGMSKEAFARLGAESKEVALKIANLMHLEPTDPAVQQLIARHYAIIRQFWGDSVGQNGSIADAYKGLAQTYVYDLRYTASYTGEENPAYAAFISKAMIHFADTQLK</sequence>
<dbReference type="InterPro" id="IPR009061">
    <property type="entry name" value="DNA-bd_dom_put_sf"/>
</dbReference>
<dbReference type="Gene3D" id="1.10.490.50">
    <property type="entry name" value="Antibiotic binding domain of TipA-like multidrug resistance regulators"/>
    <property type="match status" value="1"/>
</dbReference>
<dbReference type="SUPFAM" id="SSF89082">
    <property type="entry name" value="Antibiotic binding domain of TipA-like multidrug resistance regulators"/>
    <property type="match status" value="1"/>
</dbReference>
<dbReference type="SUPFAM" id="SSF46955">
    <property type="entry name" value="Putative DNA-binding domain"/>
    <property type="match status" value="1"/>
</dbReference>